<organism evidence="2 3">
    <name type="scientific">Acidiphilium acidophilum</name>
    <name type="common">Thiobacillus acidophilus</name>
    <dbReference type="NCBI Taxonomy" id="76588"/>
    <lineage>
        <taxon>Bacteria</taxon>
        <taxon>Pseudomonadati</taxon>
        <taxon>Pseudomonadota</taxon>
        <taxon>Alphaproteobacteria</taxon>
        <taxon>Acetobacterales</taxon>
        <taxon>Acidocellaceae</taxon>
        <taxon>Acidiphilium</taxon>
    </lineage>
</organism>
<dbReference type="InterPro" id="IPR045942">
    <property type="entry name" value="DUF6362"/>
</dbReference>
<dbReference type="EMBL" id="JAWXYB010000018">
    <property type="protein sequence ID" value="MDX5930231.1"/>
    <property type="molecule type" value="Genomic_DNA"/>
</dbReference>
<sequence>MNVVRAQSVGAVLGSGVTMRAAIRPCPAVSQADRPAAALIARLEEAGTTLLAMPNTGYSPHLRVTRYEVVHSALDAYGWEPARVRAAHPSGAAIDRMDEALGWLAIIPEERFVLRRILGARALTHPLTGRYLFPWRRLGSVLGADHKSVQRWHRDGVAIILSGLG</sequence>
<feature type="domain" description="DUF6362" evidence="1">
    <location>
        <begin position="68"/>
        <end position="160"/>
    </location>
</feature>
<evidence type="ECO:0000313" key="3">
    <source>
        <dbReference type="Proteomes" id="UP001279553"/>
    </source>
</evidence>
<dbReference type="Proteomes" id="UP001279553">
    <property type="component" value="Unassembled WGS sequence"/>
</dbReference>
<dbReference type="AlphaFoldDB" id="A0AAW9DMS6"/>
<evidence type="ECO:0000313" key="2">
    <source>
        <dbReference type="EMBL" id="MDX5930231.1"/>
    </source>
</evidence>
<keyword evidence="3" id="KW-1185">Reference proteome</keyword>
<name>A0AAW9DMS6_ACIAO</name>
<evidence type="ECO:0000259" key="1">
    <source>
        <dbReference type="Pfam" id="PF19889"/>
    </source>
</evidence>
<dbReference type="Pfam" id="PF19889">
    <property type="entry name" value="DUF6362"/>
    <property type="match status" value="1"/>
</dbReference>
<proteinExistence type="predicted"/>
<gene>
    <name evidence="2" type="ORF">SIL87_05550</name>
</gene>
<dbReference type="RefSeq" id="WP_319615915.1">
    <property type="nucleotide sequence ID" value="NZ_JAWXYB010000018.1"/>
</dbReference>
<protein>
    <submittedName>
        <fullName evidence="2">DUF6362 family protein</fullName>
    </submittedName>
</protein>
<comment type="caution">
    <text evidence="2">The sequence shown here is derived from an EMBL/GenBank/DDBJ whole genome shotgun (WGS) entry which is preliminary data.</text>
</comment>
<reference evidence="2 3" key="1">
    <citation type="submission" date="2023-11" db="EMBL/GenBank/DDBJ databases">
        <title>MicrobeMod: A computational toolkit for identifying prokaryotic methylation and restriction-modification with nanopore sequencing.</title>
        <authorList>
            <person name="Crits-Christoph A."/>
            <person name="Kang S.C."/>
            <person name="Lee H."/>
            <person name="Ostrov N."/>
        </authorList>
    </citation>
    <scope>NUCLEOTIDE SEQUENCE [LARGE SCALE GENOMIC DNA]</scope>
    <source>
        <strain evidence="2 3">DSMZ 700</strain>
    </source>
</reference>
<accession>A0AAW9DMS6</accession>